<dbReference type="RefSeq" id="XP_013330625.1">
    <property type="nucleotide sequence ID" value="XM_013475171.1"/>
</dbReference>
<organism evidence="1 2">
    <name type="scientific">Rasamsonia emersonii (strain ATCC 16479 / CBS 393.64 / IMI 116815)</name>
    <dbReference type="NCBI Taxonomy" id="1408163"/>
    <lineage>
        <taxon>Eukaryota</taxon>
        <taxon>Fungi</taxon>
        <taxon>Dikarya</taxon>
        <taxon>Ascomycota</taxon>
        <taxon>Pezizomycotina</taxon>
        <taxon>Eurotiomycetes</taxon>
        <taxon>Eurotiomycetidae</taxon>
        <taxon>Eurotiales</taxon>
        <taxon>Trichocomaceae</taxon>
        <taxon>Rasamsonia</taxon>
    </lineage>
</organism>
<comment type="caution">
    <text evidence="1">The sequence shown here is derived from an EMBL/GenBank/DDBJ whole genome shotgun (WGS) entry which is preliminary data.</text>
</comment>
<reference evidence="1 2" key="1">
    <citation type="submission" date="2015-04" db="EMBL/GenBank/DDBJ databases">
        <authorList>
            <person name="Heijne W.H."/>
            <person name="Fedorova N.D."/>
            <person name="Nierman W.C."/>
            <person name="Vollebregt A.W."/>
            <person name="Zhao Z."/>
            <person name="Wu L."/>
            <person name="Kumar M."/>
            <person name="Stam H."/>
            <person name="van den Berg M.A."/>
            <person name="Pel H.J."/>
        </authorList>
    </citation>
    <scope>NUCLEOTIDE SEQUENCE [LARGE SCALE GENOMIC DNA]</scope>
    <source>
        <strain evidence="1 2">CBS 393.64</strain>
    </source>
</reference>
<dbReference type="AlphaFoldDB" id="A0A0F4Z299"/>
<dbReference type="EMBL" id="LASV01000079">
    <property type="protein sequence ID" value="KKA24013.1"/>
    <property type="molecule type" value="Genomic_DNA"/>
</dbReference>
<accession>A0A0F4Z299</accession>
<dbReference type="GeneID" id="25314346"/>
<protein>
    <submittedName>
        <fullName evidence="1">Uncharacterized protein</fullName>
    </submittedName>
</protein>
<sequence length="189" mass="20938">MTTSSRLHTPSVQALRDEMAANLDRSLLGIRLEMICLAFKACTSGTVAPTKTGCRQLDTCRGSIPQLGKGRDLPWSLEACCRLAKGGGRELGWAGLPGIVRDLPCGSDLAQSPLLPPRNLQKKLLLEYETQFQRLEGKRISVAPIRSKRRRLHFKYDNTGHVLSLGRHLPLGLICGPYLIKMYSVWRTG</sequence>
<proteinExistence type="predicted"/>
<keyword evidence="2" id="KW-1185">Reference proteome</keyword>
<gene>
    <name evidence="1" type="ORF">T310_1995</name>
</gene>
<dbReference type="Proteomes" id="UP000053958">
    <property type="component" value="Unassembled WGS sequence"/>
</dbReference>
<name>A0A0F4Z299_RASE3</name>
<evidence type="ECO:0000313" key="1">
    <source>
        <dbReference type="EMBL" id="KKA24013.1"/>
    </source>
</evidence>
<evidence type="ECO:0000313" key="2">
    <source>
        <dbReference type="Proteomes" id="UP000053958"/>
    </source>
</evidence>